<dbReference type="PANTHER" id="PTHR34461">
    <property type="entry name" value="EXPRESSED PROTEIN"/>
    <property type="match status" value="1"/>
</dbReference>
<dbReference type="EMBL" id="JBANAX010000184">
    <property type="protein sequence ID" value="KAL1219328.1"/>
    <property type="molecule type" value="Genomic_DNA"/>
</dbReference>
<organism evidence="2 3">
    <name type="scientific">Cardamine amara subsp. amara</name>
    <dbReference type="NCBI Taxonomy" id="228776"/>
    <lineage>
        <taxon>Eukaryota</taxon>
        <taxon>Viridiplantae</taxon>
        <taxon>Streptophyta</taxon>
        <taxon>Embryophyta</taxon>
        <taxon>Tracheophyta</taxon>
        <taxon>Spermatophyta</taxon>
        <taxon>Magnoliopsida</taxon>
        <taxon>eudicotyledons</taxon>
        <taxon>Gunneridae</taxon>
        <taxon>Pentapetalae</taxon>
        <taxon>rosids</taxon>
        <taxon>malvids</taxon>
        <taxon>Brassicales</taxon>
        <taxon>Brassicaceae</taxon>
        <taxon>Cardamineae</taxon>
        <taxon>Cardamine</taxon>
    </lineage>
</organism>
<comment type="caution">
    <text evidence="2">The sequence shown here is derived from an EMBL/GenBank/DDBJ whole genome shotgun (WGS) entry which is preliminary data.</text>
</comment>
<dbReference type="Proteomes" id="UP001558713">
    <property type="component" value="Unassembled WGS sequence"/>
</dbReference>
<feature type="region of interest" description="Disordered" evidence="1">
    <location>
        <begin position="1"/>
        <end position="34"/>
    </location>
</feature>
<proteinExistence type="predicted"/>
<feature type="region of interest" description="Disordered" evidence="1">
    <location>
        <begin position="195"/>
        <end position="232"/>
    </location>
</feature>
<name>A0ABD1BQ47_CARAN</name>
<feature type="compositionally biased region" description="Basic and acidic residues" evidence="1">
    <location>
        <begin position="221"/>
        <end position="232"/>
    </location>
</feature>
<sequence length="613" mass="67830">MPESNQISRKRTRYSSSSSSATQILTTVKSQNQRDRSARIALAVSQPGNRSRVIGKIDSKIIRTNPRVTIKDLRLRRVFSPNSISSEYEFNTKGENQIKEQNQDHPHDSNIVKDGIKGANVGGLGNVESEDLLQTMPPDFELLSNVAAVKKIGTNLCSKSVLHPCSRSKIFKNNTGSFSYKRLLPYLMQAANDQTSSSSRCSKPEKSLSQNPPSINFSCNKETEETPEDSKEEVSELMKDKCQLPETTKPLLQSAGSLSGNISSLKRVIVSSPIKKSVCSRRKLFRTPGSVNYRRMLPYLRDIQEDNPCVPETVNHPDHEKNTEEENISSLMSVSENEGTQETVTSNVAGESDTSSYVNKEPLPSEPVSVSQDLSDPDKEQETQVKHVIPDTEKNLETLHDVLSSEVPSSSPLVGSRSSSEVVASSSLLNTFVDNVVGAENMSGAEKMEAKNNAEQLKSINSDSTVELLEPSVELTTPPSISPSKGILKRSIRGCRGICSCLNCSSFRLNAERAFEFSRNQLQDTEVMVLDLVGEISHLKDMLEKYASTDHNESYKSQAGEAAKRACEAAELAKSRLQQMNDDLQVHCRIPNEQRARVKFAHYVHEKTMNLTS</sequence>
<keyword evidence="3" id="KW-1185">Reference proteome</keyword>
<feature type="compositionally biased region" description="Polar residues" evidence="1">
    <location>
        <begin position="210"/>
        <end position="220"/>
    </location>
</feature>
<dbReference type="PANTHER" id="PTHR34461:SF4">
    <property type="entry name" value="OS01G0101800 PROTEIN"/>
    <property type="match status" value="1"/>
</dbReference>
<feature type="compositionally biased region" description="Basic and acidic residues" evidence="1">
    <location>
        <begin position="376"/>
        <end position="393"/>
    </location>
</feature>
<feature type="compositionally biased region" description="Polar residues" evidence="1">
    <location>
        <begin position="21"/>
        <end position="31"/>
    </location>
</feature>
<feature type="compositionally biased region" description="Basic and acidic residues" evidence="1">
    <location>
        <begin position="315"/>
        <end position="324"/>
    </location>
</feature>
<evidence type="ECO:0000313" key="3">
    <source>
        <dbReference type="Proteomes" id="UP001558713"/>
    </source>
</evidence>
<evidence type="ECO:0000256" key="1">
    <source>
        <dbReference type="SAM" id="MobiDB-lite"/>
    </source>
</evidence>
<gene>
    <name evidence="2" type="ORF">V5N11_014699</name>
</gene>
<dbReference type="AlphaFoldDB" id="A0ABD1BQ47"/>
<reference evidence="2 3" key="1">
    <citation type="submission" date="2024-04" db="EMBL/GenBank/DDBJ databases">
        <title>Genome assembly C_amara_ONT_v2.</title>
        <authorList>
            <person name="Yant L."/>
            <person name="Moore C."/>
            <person name="Slenker M."/>
        </authorList>
    </citation>
    <scope>NUCLEOTIDE SEQUENCE [LARGE SCALE GENOMIC DNA]</scope>
    <source>
        <tissue evidence="2">Leaf</tissue>
    </source>
</reference>
<feature type="region of interest" description="Disordered" evidence="1">
    <location>
        <begin position="307"/>
        <end position="393"/>
    </location>
</feature>
<evidence type="ECO:0000313" key="2">
    <source>
        <dbReference type="EMBL" id="KAL1219328.1"/>
    </source>
</evidence>
<feature type="compositionally biased region" description="Polar residues" evidence="1">
    <location>
        <begin position="328"/>
        <end position="358"/>
    </location>
</feature>
<protein>
    <submittedName>
        <fullName evidence="2">Uncharacterized protein</fullName>
    </submittedName>
</protein>
<accession>A0ABD1BQ47</accession>